<reference evidence="1" key="1">
    <citation type="submission" date="2021-01" db="EMBL/GenBank/DDBJ databases">
        <authorList>
            <person name="Corre E."/>
            <person name="Pelletier E."/>
            <person name="Niang G."/>
            <person name="Scheremetjew M."/>
            <person name="Finn R."/>
            <person name="Kale V."/>
            <person name="Holt S."/>
            <person name="Cochrane G."/>
            <person name="Meng A."/>
            <person name="Brown T."/>
            <person name="Cohen L."/>
        </authorList>
    </citation>
    <scope>NUCLEOTIDE SEQUENCE</scope>
    <source>
        <strain evidence="1">UTEXLB2642</strain>
    </source>
</reference>
<accession>A0A7S0XGN0</accession>
<dbReference type="EMBL" id="HBFD01003197">
    <property type="protein sequence ID" value="CAD8716941.1"/>
    <property type="molecule type" value="Transcribed_RNA"/>
</dbReference>
<dbReference type="AlphaFoldDB" id="A0A7S0XGN0"/>
<gene>
    <name evidence="1" type="ORF">CNEB1095_LOCUS2096</name>
</gene>
<sequence length="545" mass="62443">MNSKEMENNELLNKYSDELVLLFKETHWWRTSNSLQNSAKLADKLSELLNDFSDRLLLEDDSFNILDYLIDSEVNDESDNFHSNLTSSCNSSVDNNPSENYGILDSKSDDSFGATYESNENDKSTLNLTNNNNIFSNNSIKASDIMSDDIKLKILSVTSVKYFAHIIKALKVSFSPVLLNDRRMLNFLCLSIIDMTLYINRIINTNPDFDKSILRDIFNLESVPFNFAKKCSFPVNELGKDDERKLSLQAVFLLVLRRSIPFKYKNTKDFLIAYPAFEDRPAQELNKLRICANWFDLVFYTLPSKNNKTFLMSMIPKLCEGSSVKYITGSGETRSTSDRVSIYRTEGNCEKICRPPRKRKAASRTELTTTEYFNNSVLGNDLVYYPFHKPISNPNADIQHAPLSDFIMNSKPMNKKMRVIPATSGITNEDMLQFHQSMYNSMNHHLLSLQSLYQPEMRQPMYLPENYQYGMINAYAPPPAYRPVQPSRQLYGYSNIDRLMVPYCPSDNTLQSNQVKSSLKTKSKLNNCEPTGLSVLGNVCLNLLK</sequence>
<organism evidence="1">
    <name type="scientific">Chromulina nebulosa</name>
    <dbReference type="NCBI Taxonomy" id="96789"/>
    <lineage>
        <taxon>Eukaryota</taxon>
        <taxon>Sar</taxon>
        <taxon>Stramenopiles</taxon>
        <taxon>Ochrophyta</taxon>
        <taxon>Chrysophyceae</taxon>
        <taxon>Chromulinales</taxon>
        <taxon>Chromulinaceae</taxon>
        <taxon>Chromulina</taxon>
    </lineage>
</organism>
<protein>
    <submittedName>
        <fullName evidence="1">Uncharacterized protein</fullName>
    </submittedName>
</protein>
<proteinExistence type="predicted"/>
<evidence type="ECO:0000313" key="1">
    <source>
        <dbReference type="EMBL" id="CAD8716941.1"/>
    </source>
</evidence>
<name>A0A7S0XGN0_9STRA</name>